<evidence type="ECO:0000256" key="1">
    <source>
        <dbReference type="SAM" id="Phobius"/>
    </source>
</evidence>
<proteinExistence type="predicted"/>
<organism evidence="2 3">
    <name type="scientific">Dactylonectria macrodidyma</name>
    <dbReference type="NCBI Taxonomy" id="307937"/>
    <lineage>
        <taxon>Eukaryota</taxon>
        <taxon>Fungi</taxon>
        <taxon>Dikarya</taxon>
        <taxon>Ascomycota</taxon>
        <taxon>Pezizomycotina</taxon>
        <taxon>Sordariomycetes</taxon>
        <taxon>Hypocreomycetidae</taxon>
        <taxon>Hypocreales</taxon>
        <taxon>Nectriaceae</taxon>
        <taxon>Dactylonectria</taxon>
    </lineage>
</organism>
<feature type="transmembrane region" description="Helical" evidence="1">
    <location>
        <begin position="111"/>
        <end position="129"/>
    </location>
</feature>
<feature type="transmembrane region" description="Helical" evidence="1">
    <location>
        <begin position="63"/>
        <end position="84"/>
    </location>
</feature>
<protein>
    <submittedName>
        <fullName evidence="2">Uncharacterized protein</fullName>
    </submittedName>
</protein>
<dbReference type="AlphaFoldDB" id="A0A9P9DTD4"/>
<reference evidence="2" key="1">
    <citation type="journal article" date="2021" name="Nat. Commun.">
        <title>Genetic determinants of endophytism in the Arabidopsis root mycobiome.</title>
        <authorList>
            <person name="Mesny F."/>
            <person name="Miyauchi S."/>
            <person name="Thiergart T."/>
            <person name="Pickel B."/>
            <person name="Atanasova L."/>
            <person name="Karlsson M."/>
            <person name="Huettel B."/>
            <person name="Barry K.W."/>
            <person name="Haridas S."/>
            <person name="Chen C."/>
            <person name="Bauer D."/>
            <person name="Andreopoulos W."/>
            <person name="Pangilinan J."/>
            <person name="LaButti K."/>
            <person name="Riley R."/>
            <person name="Lipzen A."/>
            <person name="Clum A."/>
            <person name="Drula E."/>
            <person name="Henrissat B."/>
            <person name="Kohler A."/>
            <person name="Grigoriev I.V."/>
            <person name="Martin F.M."/>
            <person name="Hacquard S."/>
        </authorList>
    </citation>
    <scope>NUCLEOTIDE SEQUENCE</scope>
    <source>
        <strain evidence="2">MPI-CAGE-AT-0147</strain>
    </source>
</reference>
<keyword evidence="1" id="KW-0812">Transmembrane</keyword>
<keyword evidence="1" id="KW-1133">Transmembrane helix</keyword>
<dbReference type="EMBL" id="JAGMUV010000021">
    <property type="protein sequence ID" value="KAH7124662.1"/>
    <property type="molecule type" value="Genomic_DNA"/>
</dbReference>
<evidence type="ECO:0000313" key="2">
    <source>
        <dbReference type="EMBL" id="KAH7124662.1"/>
    </source>
</evidence>
<keyword evidence="1" id="KW-0472">Membrane</keyword>
<accession>A0A9P9DTD4</accession>
<dbReference type="Proteomes" id="UP000738349">
    <property type="component" value="Unassembled WGS sequence"/>
</dbReference>
<comment type="caution">
    <text evidence="2">The sequence shown here is derived from an EMBL/GenBank/DDBJ whole genome shotgun (WGS) entry which is preliminary data.</text>
</comment>
<evidence type="ECO:0000313" key="3">
    <source>
        <dbReference type="Proteomes" id="UP000738349"/>
    </source>
</evidence>
<sequence>MAPYITYSPKGYAVGGTQIALSFLGMFTDLSRNLAHPVVIEYLYRNFTHETARGAKKTLLVKFFPIQLVFFGGWLATVVIQASYVPMLGRTELRECSWDRTKSTMCKSSNGIWVIGILFCIFHFVSMVVKAEIFRRLGHPESEAETSLLMRVQGTSPSA</sequence>
<keyword evidence="3" id="KW-1185">Reference proteome</keyword>
<name>A0A9P9DTD4_9HYPO</name>
<gene>
    <name evidence="2" type="ORF">EDB81DRAFT_811410</name>
</gene>